<dbReference type="Proteomes" id="UP000825935">
    <property type="component" value="Chromosome 22"/>
</dbReference>
<organism evidence="1 2">
    <name type="scientific">Ceratopteris richardii</name>
    <name type="common">Triangle waterfern</name>
    <dbReference type="NCBI Taxonomy" id="49495"/>
    <lineage>
        <taxon>Eukaryota</taxon>
        <taxon>Viridiplantae</taxon>
        <taxon>Streptophyta</taxon>
        <taxon>Embryophyta</taxon>
        <taxon>Tracheophyta</taxon>
        <taxon>Polypodiopsida</taxon>
        <taxon>Polypodiidae</taxon>
        <taxon>Polypodiales</taxon>
        <taxon>Pteridineae</taxon>
        <taxon>Pteridaceae</taxon>
        <taxon>Parkerioideae</taxon>
        <taxon>Ceratopteris</taxon>
    </lineage>
</organism>
<protein>
    <submittedName>
        <fullName evidence="1">Uncharacterized protein</fullName>
    </submittedName>
</protein>
<dbReference type="EMBL" id="CM035427">
    <property type="protein sequence ID" value="KAH7306531.1"/>
    <property type="molecule type" value="Genomic_DNA"/>
</dbReference>
<name>A0A8T2S5M9_CERRI</name>
<dbReference type="AlphaFoldDB" id="A0A8T2S5M9"/>
<evidence type="ECO:0000313" key="2">
    <source>
        <dbReference type="Proteomes" id="UP000825935"/>
    </source>
</evidence>
<sequence length="60" mass="6453">MILIMMDIEAIASHSFPESAKVLATSGLSILKKAAKKIGSISNHYRQEKVSIVDIIGILA</sequence>
<proteinExistence type="predicted"/>
<comment type="caution">
    <text evidence="1">The sequence shown here is derived from an EMBL/GenBank/DDBJ whole genome shotgun (WGS) entry which is preliminary data.</text>
</comment>
<evidence type="ECO:0000313" key="1">
    <source>
        <dbReference type="EMBL" id="KAH7306531.1"/>
    </source>
</evidence>
<accession>A0A8T2S5M9</accession>
<gene>
    <name evidence="1" type="ORF">KP509_22G017200</name>
</gene>
<keyword evidence="2" id="KW-1185">Reference proteome</keyword>
<reference evidence="1" key="1">
    <citation type="submission" date="2021-08" db="EMBL/GenBank/DDBJ databases">
        <title>WGS assembly of Ceratopteris richardii.</title>
        <authorList>
            <person name="Marchant D.B."/>
            <person name="Chen G."/>
            <person name="Jenkins J."/>
            <person name="Shu S."/>
            <person name="Leebens-Mack J."/>
            <person name="Grimwood J."/>
            <person name="Schmutz J."/>
            <person name="Soltis P."/>
            <person name="Soltis D."/>
            <person name="Chen Z.-H."/>
        </authorList>
    </citation>
    <scope>NUCLEOTIDE SEQUENCE</scope>
    <source>
        <strain evidence="1">Whitten #5841</strain>
        <tissue evidence="1">Leaf</tissue>
    </source>
</reference>